<protein>
    <submittedName>
        <fullName evidence="6">Uncharacterized protein</fullName>
    </submittedName>
</protein>
<organism evidence="6 7">
    <name type="scientific">Eruca vesicaria subsp. sativa</name>
    <name type="common">Garden rocket</name>
    <name type="synonym">Eruca sativa</name>
    <dbReference type="NCBI Taxonomy" id="29727"/>
    <lineage>
        <taxon>Eukaryota</taxon>
        <taxon>Viridiplantae</taxon>
        <taxon>Streptophyta</taxon>
        <taxon>Embryophyta</taxon>
        <taxon>Tracheophyta</taxon>
        <taxon>Spermatophyta</taxon>
        <taxon>Magnoliopsida</taxon>
        <taxon>eudicotyledons</taxon>
        <taxon>Gunneridae</taxon>
        <taxon>Pentapetalae</taxon>
        <taxon>rosids</taxon>
        <taxon>malvids</taxon>
        <taxon>Brassicales</taxon>
        <taxon>Brassicaceae</taxon>
        <taxon>Brassiceae</taxon>
        <taxon>Eruca</taxon>
    </lineage>
</organism>
<dbReference type="Gene3D" id="1.20.1560.10">
    <property type="entry name" value="ABC transporter type 1, transmembrane domain"/>
    <property type="match status" value="1"/>
</dbReference>
<comment type="caution">
    <text evidence="6">The sequence shown here is derived from an EMBL/GenBank/DDBJ whole genome shotgun (WGS) entry which is preliminary data.</text>
</comment>
<keyword evidence="7" id="KW-1185">Reference proteome</keyword>
<dbReference type="InterPro" id="IPR036640">
    <property type="entry name" value="ABC1_TM_sf"/>
</dbReference>
<evidence type="ECO:0000256" key="4">
    <source>
        <dbReference type="SAM" id="MobiDB-lite"/>
    </source>
</evidence>
<gene>
    <name evidence="6" type="ORF">ERUC_LOCUS4500</name>
</gene>
<feature type="transmembrane region" description="Helical" evidence="5">
    <location>
        <begin position="77"/>
        <end position="101"/>
    </location>
</feature>
<dbReference type="Proteomes" id="UP001642260">
    <property type="component" value="Unassembled WGS sequence"/>
</dbReference>
<evidence type="ECO:0000313" key="7">
    <source>
        <dbReference type="Proteomes" id="UP001642260"/>
    </source>
</evidence>
<feature type="compositionally biased region" description="Basic and acidic residues" evidence="4">
    <location>
        <begin position="129"/>
        <end position="161"/>
    </location>
</feature>
<evidence type="ECO:0000256" key="1">
    <source>
        <dbReference type="ARBA" id="ARBA00022692"/>
    </source>
</evidence>
<evidence type="ECO:0000256" key="3">
    <source>
        <dbReference type="ARBA" id="ARBA00023136"/>
    </source>
</evidence>
<reference evidence="6 7" key="1">
    <citation type="submission" date="2022-03" db="EMBL/GenBank/DDBJ databases">
        <authorList>
            <person name="Macdonald S."/>
            <person name="Ahmed S."/>
            <person name="Newling K."/>
        </authorList>
    </citation>
    <scope>NUCLEOTIDE SEQUENCE [LARGE SCALE GENOMIC DNA]</scope>
</reference>
<evidence type="ECO:0000313" key="6">
    <source>
        <dbReference type="EMBL" id="CAH8306373.1"/>
    </source>
</evidence>
<accession>A0ABC8IYZ0</accession>
<evidence type="ECO:0000256" key="5">
    <source>
        <dbReference type="SAM" id="Phobius"/>
    </source>
</evidence>
<feature type="region of interest" description="Disordered" evidence="4">
    <location>
        <begin position="123"/>
        <end position="161"/>
    </location>
</feature>
<dbReference type="AlphaFoldDB" id="A0ABC8IYZ0"/>
<sequence length="161" mass="18407">MANSYTLLADLKAGRCSNSAEIWLLRFWEARNLNKNNQPMSIEMLMIENIILIEIRKKKEESLPFFKLFSFADKFDYHLMITGTLGAIIHGSSMPVFFLLFGEMVNDNHGDDMHGFGALNRTPPVLTPEEEHKRLGEELAHEEGRSAKKTHEGQVLKTRSD</sequence>
<keyword evidence="1 5" id="KW-0812">Transmembrane</keyword>
<proteinExistence type="predicted"/>
<keyword evidence="2 5" id="KW-1133">Transmembrane helix</keyword>
<keyword evidence="3 5" id="KW-0472">Membrane</keyword>
<name>A0ABC8IYZ0_ERUVS</name>
<evidence type="ECO:0000256" key="2">
    <source>
        <dbReference type="ARBA" id="ARBA00022989"/>
    </source>
</evidence>
<dbReference type="EMBL" id="CAKOAT010064378">
    <property type="protein sequence ID" value="CAH8306373.1"/>
    <property type="molecule type" value="Genomic_DNA"/>
</dbReference>